<proteinExistence type="predicted"/>
<dbReference type="InterPro" id="IPR032581">
    <property type="entry name" value="DUF4917"/>
</dbReference>
<dbReference type="OrthoDB" id="828244at2"/>
<protein>
    <recommendedName>
        <fullName evidence="3">DUF4917 domain-containing protein</fullName>
    </recommendedName>
</protein>
<dbReference type="GeneID" id="28542990"/>
<reference evidence="2" key="1">
    <citation type="submission" date="2014-09" db="EMBL/GenBank/DDBJ databases">
        <authorList>
            <person name="Hjerde E."/>
        </authorList>
    </citation>
    <scope>NUCLEOTIDE SEQUENCE [LARGE SCALE GENOMIC DNA]</scope>
    <source>
        <strain evidence="2">06/09/139</strain>
    </source>
</reference>
<dbReference type="Proteomes" id="UP000032427">
    <property type="component" value="Chromosome 2"/>
</dbReference>
<dbReference type="STRING" id="80852.AWOD_II_0743"/>
<dbReference type="Pfam" id="PF16263">
    <property type="entry name" value="DUF4917"/>
    <property type="match status" value="1"/>
</dbReference>
<dbReference type="EMBL" id="LN554847">
    <property type="protein sequence ID" value="CED57374.1"/>
    <property type="molecule type" value="Genomic_DNA"/>
</dbReference>
<keyword evidence="2" id="KW-1185">Reference proteome</keyword>
<name>A0A090ICU9_9GAMM</name>
<organism evidence="1 2">
    <name type="scientific">Aliivibrio wodanis</name>
    <dbReference type="NCBI Taxonomy" id="80852"/>
    <lineage>
        <taxon>Bacteria</taxon>
        <taxon>Pseudomonadati</taxon>
        <taxon>Pseudomonadota</taxon>
        <taxon>Gammaproteobacteria</taxon>
        <taxon>Vibrionales</taxon>
        <taxon>Vibrionaceae</taxon>
        <taxon>Aliivibrio</taxon>
    </lineage>
</organism>
<dbReference type="AlphaFoldDB" id="A0A090ICU9"/>
<evidence type="ECO:0008006" key="3">
    <source>
        <dbReference type="Google" id="ProtNLM"/>
    </source>
</evidence>
<dbReference type="PATRIC" id="fig|80852.17.peg.3527"/>
<sequence length="335" mass="38531">MAELKIDGNIVEWKEITEHGWKNLLLGNGFSINIWEKFGYGTLFELAQRAEVDESLEAEGLALFEHLNSSNFEDVLRILYHAKIVDEQLGSPQEAEIKRLYENTKNALGSAVNYAHIPPDEANIIEINEQLRPYKNVFSTNYDLIPYWAVMATDTWRFKDYFWGENTCFDVANTDVMADRTKIHYLHGAIHLVELTDGRTKKLTANGLQRLTDLFDLNHPERFPLFISEGSSEWKLSRIKRNDYLRFCYEKLCKVSGGLVVIGHSLHKDYDQHIIDAIKESGISRIAISVWPLMEVEEIVSLKSRLSQDLKGKELYFFDSQSHPLGSLDLNVPMT</sequence>
<dbReference type="HOGENOM" id="CLU_068423_0_0_6"/>
<gene>
    <name evidence="1" type="ORF">AWOD_II_0743</name>
</gene>
<evidence type="ECO:0000313" key="1">
    <source>
        <dbReference type="EMBL" id="CED57374.1"/>
    </source>
</evidence>
<evidence type="ECO:0000313" key="2">
    <source>
        <dbReference type="Proteomes" id="UP000032427"/>
    </source>
</evidence>
<dbReference type="KEGG" id="awd:AWOD_II_0743"/>
<accession>A0A090ICU9</accession>